<keyword evidence="1" id="KW-0732">Signal</keyword>
<dbReference type="Proteomes" id="UP000429607">
    <property type="component" value="Unassembled WGS sequence"/>
</dbReference>
<protein>
    <recommendedName>
        <fullName evidence="8">RxLR effector protein</fullName>
    </recommendedName>
</protein>
<evidence type="ECO:0000313" key="5">
    <source>
        <dbReference type="Proteomes" id="UP000429607"/>
    </source>
</evidence>
<dbReference type="Proteomes" id="UP000435112">
    <property type="component" value="Unassembled WGS sequence"/>
</dbReference>
<dbReference type="EMBL" id="QXFV01000478">
    <property type="protein sequence ID" value="KAE9036357.1"/>
    <property type="molecule type" value="Genomic_DNA"/>
</dbReference>
<dbReference type="EMBL" id="QXFU01000045">
    <property type="protein sequence ID" value="KAE9046662.1"/>
    <property type="molecule type" value="Genomic_DNA"/>
</dbReference>
<evidence type="ECO:0000313" key="3">
    <source>
        <dbReference type="EMBL" id="KAE9046662.1"/>
    </source>
</evidence>
<evidence type="ECO:0000313" key="4">
    <source>
        <dbReference type="EMBL" id="KAE9342118.1"/>
    </source>
</evidence>
<evidence type="ECO:0000313" key="6">
    <source>
        <dbReference type="Proteomes" id="UP000434957"/>
    </source>
</evidence>
<comment type="caution">
    <text evidence="4">The sequence shown here is derived from an EMBL/GenBank/DDBJ whole genome shotgun (WGS) entry which is preliminary data.</text>
</comment>
<proteinExistence type="predicted"/>
<sequence>MCVLSLLALVPASVPACLPALPSPCPLLTTLHTQTSNNTKQMMGKTSCREKR</sequence>
<evidence type="ECO:0000256" key="1">
    <source>
        <dbReference type="SAM" id="SignalP"/>
    </source>
</evidence>
<gene>
    <name evidence="2" type="ORF">PR001_g8860</name>
    <name evidence="3" type="ORF">PR002_g1533</name>
    <name evidence="4" type="ORF">PR003_g9639</name>
</gene>
<organism evidence="4 6">
    <name type="scientific">Phytophthora rubi</name>
    <dbReference type="NCBI Taxonomy" id="129364"/>
    <lineage>
        <taxon>Eukaryota</taxon>
        <taxon>Sar</taxon>
        <taxon>Stramenopiles</taxon>
        <taxon>Oomycota</taxon>
        <taxon>Peronosporomycetes</taxon>
        <taxon>Peronosporales</taxon>
        <taxon>Peronosporaceae</taxon>
        <taxon>Phytophthora</taxon>
    </lineage>
</organism>
<evidence type="ECO:0008006" key="8">
    <source>
        <dbReference type="Google" id="ProtNLM"/>
    </source>
</evidence>
<dbReference type="AlphaFoldDB" id="A0A6A4FRP7"/>
<keyword evidence="6" id="KW-1185">Reference proteome</keyword>
<dbReference type="Proteomes" id="UP000434957">
    <property type="component" value="Unassembled WGS sequence"/>
</dbReference>
<evidence type="ECO:0000313" key="2">
    <source>
        <dbReference type="EMBL" id="KAE9036357.1"/>
    </source>
</evidence>
<feature type="signal peptide" evidence="1">
    <location>
        <begin position="1"/>
        <end position="16"/>
    </location>
</feature>
<accession>A0A6A4FRP7</accession>
<dbReference type="EMBL" id="QXFT01000505">
    <property type="protein sequence ID" value="KAE9342118.1"/>
    <property type="molecule type" value="Genomic_DNA"/>
</dbReference>
<evidence type="ECO:0000313" key="7">
    <source>
        <dbReference type="Proteomes" id="UP000435112"/>
    </source>
</evidence>
<name>A0A6A4FRP7_9STRA</name>
<feature type="chain" id="PRO_5036381392" description="RxLR effector protein" evidence="1">
    <location>
        <begin position="17"/>
        <end position="52"/>
    </location>
</feature>
<reference evidence="4 6" key="1">
    <citation type="submission" date="2018-08" db="EMBL/GenBank/DDBJ databases">
        <title>Genomic investigation of the strawberry pathogen Phytophthora fragariae indicates pathogenicity is determined by transcriptional variation in three key races.</title>
        <authorList>
            <person name="Adams T.M."/>
            <person name="Armitage A.D."/>
            <person name="Sobczyk M.K."/>
            <person name="Bates H.J."/>
            <person name="Dunwell J.M."/>
            <person name="Nellist C.F."/>
            <person name="Harrison R.J."/>
        </authorList>
    </citation>
    <scope>NUCLEOTIDE SEQUENCE [LARGE SCALE GENOMIC DNA]</scope>
    <source>
        <strain evidence="2 5">SCRP249</strain>
        <strain evidence="3 7">SCRP324</strain>
        <strain evidence="4 6">SCRP333</strain>
    </source>
</reference>